<dbReference type="Proteomes" id="UP001432027">
    <property type="component" value="Unassembled WGS sequence"/>
</dbReference>
<evidence type="ECO:0000313" key="2">
    <source>
        <dbReference type="Proteomes" id="UP001432027"/>
    </source>
</evidence>
<comment type="caution">
    <text evidence="1">The sequence shown here is derived from an EMBL/GenBank/DDBJ whole genome shotgun (WGS) entry which is preliminary data.</text>
</comment>
<sequence>SHCSGYVGCSYIQNQIYSSGTNYVLDNFNADGKSLDLDASFSIPAPNEAVHITVNNEVINLYDQSPMKRHIEADNFYVTISWIRISPLTNFAVQFDLGVDKND</sequence>
<keyword evidence="2" id="KW-1185">Reference proteome</keyword>
<dbReference type="AlphaFoldDB" id="A0AAV5TEW8"/>
<name>A0AAV5TEW8_9BILA</name>
<feature type="non-terminal residue" evidence="1">
    <location>
        <position position="1"/>
    </location>
</feature>
<gene>
    <name evidence="1" type="ORF">PENTCL1PPCAC_15093</name>
</gene>
<dbReference type="EMBL" id="BTSX01000004">
    <property type="protein sequence ID" value="GMS92918.1"/>
    <property type="molecule type" value="Genomic_DNA"/>
</dbReference>
<proteinExistence type="predicted"/>
<accession>A0AAV5TEW8</accession>
<protein>
    <submittedName>
        <fullName evidence="1">Uncharacterized protein</fullName>
    </submittedName>
</protein>
<evidence type="ECO:0000313" key="1">
    <source>
        <dbReference type="EMBL" id="GMS92918.1"/>
    </source>
</evidence>
<reference evidence="1" key="1">
    <citation type="submission" date="2023-10" db="EMBL/GenBank/DDBJ databases">
        <title>Genome assembly of Pristionchus species.</title>
        <authorList>
            <person name="Yoshida K."/>
            <person name="Sommer R.J."/>
        </authorList>
    </citation>
    <scope>NUCLEOTIDE SEQUENCE</scope>
    <source>
        <strain evidence="1">RS0144</strain>
    </source>
</reference>
<organism evidence="1 2">
    <name type="scientific">Pristionchus entomophagus</name>
    <dbReference type="NCBI Taxonomy" id="358040"/>
    <lineage>
        <taxon>Eukaryota</taxon>
        <taxon>Metazoa</taxon>
        <taxon>Ecdysozoa</taxon>
        <taxon>Nematoda</taxon>
        <taxon>Chromadorea</taxon>
        <taxon>Rhabditida</taxon>
        <taxon>Rhabditina</taxon>
        <taxon>Diplogasteromorpha</taxon>
        <taxon>Diplogasteroidea</taxon>
        <taxon>Neodiplogasteridae</taxon>
        <taxon>Pristionchus</taxon>
    </lineage>
</organism>
<feature type="non-terminal residue" evidence="1">
    <location>
        <position position="103"/>
    </location>
</feature>